<feature type="region of interest" description="Disordered" evidence="1">
    <location>
        <begin position="1"/>
        <end position="54"/>
    </location>
</feature>
<proteinExistence type="predicted"/>
<evidence type="ECO:0000256" key="1">
    <source>
        <dbReference type="SAM" id="MobiDB-lite"/>
    </source>
</evidence>
<dbReference type="InterPro" id="IPR032675">
    <property type="entry name" value="LRR_dom_sf"/>
</dbReference>
<dbReference type="Gene3D" id="3.80.10.10">
    <property type="entry name" value="Ribonuclease Inhibitor"/>
    <property type="match status" value="1"/>
</dbReference>
<evidence type="ECO:0000313" key="2">
    <source>
        <dbReference type="EMBL" id="KAF0911361.1"/>
    </source>
</evidence>
<evidence type="ECO:0008006" key="4">
    <source>
        <dbReference type="Google" id="ProtNLM"/>
    </source>
</evidence>
<sequence length="211" mass="22665">MGQCPSTSHHHRKQSQPPSPSQATQAPLPTPTATEDAPTAEDITPPSSPRSSWHDLKRCSLVCRCWLVVEASSRLWLALDAQALLHAMLPGILARFPTVSKLALKCDHRSESIGNPTLTLVTNCLGPGLRRLKLRSLRIITDDGVAVLAAAATNLHKLSVSSCAFGAKGIEAILRSCLHLKELSIKHLSCHSHARAGPDAGRSDHTRTHGI</sequence>
<dbReference type="AlphaFoldDB" id="A0A6G1DG32"/>
<dbReference type="PANTHER" id="PTHR16134:SF3">
    <property type="entry name" value="F-BOX DOMAIN-CONTAINING PROTEIN"/>
    <property type="match status" value="1"/>
</dbReference>
<dbReference type="PANTHER" id="PTHR16134">
    <property type="entry name" value="F-BOX/TPR REPEAT PROTEIN POF3"/>
    <property type="match status" value="1"/>
</dbReference>
<dbReference type="OrthoDB" id="692454at2759"/>
<comment type="caution">
    <text evidence="2">The sequence shown here is derived from an EMBL/GenBank/DDBJ whole genome shotgun (WGS) entry which is preliminary data.</text>
</comment>
<keyword evidence="3" id="KW-1185">Reference proteome</keyword>
<evidence type="ECO:0000313" key="3">
    <source>
        <dbReference type="Proteomes" id="UP000479710"/>
    </source>
</evidence>
<name>A0A6G1DG32_9ORYZ</name>
<organism evidence="2 3">
    <name type="scientific">Oryza meyeriana var. granulata</name>
    <dbReference type="NCBI Taxonomy" id="110450"/>
    <lineage>
        <taxon>Eukaryota</taxon>
        <taxon>Viridiplantae</taxon>
        <taxon>Streptophyta</taxon>
        <taxon>Embryophyta</taxon>
        <taxon>Tracheophyta</taxon>
        <taxon>Spermatophyta</taxon>
        <taxon>Magnoliopsida</taxon>
        <taxon>Liliopsida</taxon>
        <taxon>Poales</taxon>
        <taxon>Poaceae</taxon>
        <taxon>BOP clade</taxon>
        <taxon>Oryzoideae</taxon>
        <taxon>Oryzeae</taxon>
        <taxon>Oryzinae</taxon>
        <taxon>Oryza</taxon>
        <taxon>Oryza meyeriana</taxon>
    </lineage>
</organism>
<dbReference type="SUPFAM" id="SSF52047">
    <property type="entry name" value="RNI-like"/>
    <property type="match status" value="1"/>
</dbReference>
<reference evidence="2 3" key="1">
    <citation type="submission" date="2019-11" db="EMBL/GenBank/DDBJ databases">
        <title>Whole genome sequence of Oryza granulata.</title>
        <authorList>
            <person name="Li W."/>
        </authorList>
    </citation>
    <scope>NUCLEOTIDE SEQUENCE [LARGE SCALE GENOMIC DNA]</scope>
    <source>
        <strain evidence="3">cv. Menghai</strain>
        <tissue evidence="2">Leaf</tissue>
    </source>
</reference>
<dbReference type="EMBL" id="SPHZ02000006">
    <property type="protein sequence ID" value="KAF0911361.1"/>
    <property type="molecule type" value="Genomic_DNA"/>
</dbReference>
<accession>A0A6G1DG32</accession>
<feature type="compositionally biased region" description="Low complexity" evidence="1">
    <location>
        <begin position="21"/>
        <end position="42"/>
    </location>
</feature>
<dbReference type="Proteomes" id="UP000479710">
    <property type="component" value="Unassembled WGS sequence"/>
</dbReference>
<protein>
    <recommendedName>
        <fullName evidence="4">F-box domain-containing protein</fullName>
    </recommendedName>
</protein>
<gene>
    <name evidence="2" type="ORF">E2562_008247</name>
</gene>